<dbReference type="SUPFAM" id="SSF56935">
    <property type="entry name" value="Porins"/>
    <property type="match status" value="1"/>
</dbReference>
<gene>
    <name evidence="1" type="ORF">E0W69_003390</name>
</gene>
<reference evidence="1 2" key="1">
    <citation type="submission" date="2019-09" db="EMBL/GenBank/DDBJ databases">
        <title>Complete genome sequence of Arachidicoccus sp. B3-10 isolated from apple orchard soil.</title>
        <authorList>
            <person name="Kim H.S."/>
            <person name="Han K.-I."/>
            <person name="Suh M.K."/>
            <person name="Lee K.C."/>
            <person name="Eom M.K."/>
            <person name="Kim J.-S."/>
            <person name="Kang S.W."/>
            <person name="Sin Y."/>
            <person name="Lee J.-S."/>
        </authorList>
    </citation>
    <scope>NUCLEOTIDE SEQUENCE [LARGE SCALE GENOMIC DNA]</scope>
    <source>
        <strain evidence="1 2">B3-10</strain>
    </source>
</reference>
<evidence type="ECO:0000313" key="1">
    <source>
        <dbReference type="EMBL" id="QES87749.1"/>
    </source>
</evidence>
<name>A0A5P2G0V8_9BACT</name>
<proteinExistence type="predicted"/>
<dbReference type="AlphaFoldDB" id="A0A5P2G0V8"/>
<protein>
    <recommendedName>
        <fullName evidence="3">Outer membrane beta-barrel protein</fullName>
    </recommendedName>
</protein>
<dbReference type="RefSeq" id="WP_131328636.1">
    <property type="nucleotide sequence ID" value="NZ_CP044016.1"/>
</dbReference>
<evidence type="ECO:0000313" key="2">
    <source>
        <dbReference type="Proteomes" id="UP000292424"/>
    </source>
</evidence>
<keyword evidence="2" id="KW-1185">Reference proteome</keyword>
<evidence type="ECO:0008006" key="3">
    <source>
        <dbReference type="Google" id="ProtNLM"/>
    </source>
</evidence>
<dbReference type="OrthoDB" id="910296at2"/>
<sequence length="765" mass="86203">MKFFCCFIIFLFLKTIVHSQILIERTIIVKDSSTGEYLQYPKMRYALNDQNGKFVEIIGNEKGLIDLSLLPNASTIYYSIYSDAYDTSKGIGIVKALYGKQINLSSQLEKRLQNVTVVGHRKAITLAPNEIKINWNKYMKDGASPLSKTIERLPFVVNNSLSPNNLLLETVGKKKVKVFLDGRELSDAEVLSLPSMSIAKASLVTFPSAGETDGNSAILYLTTLNYAYSYHFQEITGGYDVGVSGPSLTYRNTKKNGAWSSNIFLNAYHYDFPNMYTARSYDNIVFQKDTTKSKSTTVIFSASTTKVGRKGSLLTFGLTSNILLSNSDVHSFSLDDGSLYTNTKFRYFNVSAFMNYQWTTINGNKFRLSTLVDVNPNNHNSLKSESIVTDLLSSNRQTNYSENISLKYTTKSKNLGDWKWSQSFNSGLRFKQNSIQRSIGEENTASKNILNESSFFTGYSAAITNEKYSLEFSIVGNLSTINGYSVPNYQHGYVYPKLTAGYTIDDNNSLTLSFSNPTYRPNLSSLASDSNYNSNWLIVRGDDQLKTEKEYTADFLLTSTLEKNLSLEASYTGSYFQNGIVTLFSKDAPSGYTFYTSWLNCEYLLHSLSFNLNYELSNFFSIRSNTKVSYIAFRDQSLLPNFKKGFFFEGDVRANYTIGKVGDLSLLANWNPLNRSYFVQKREKVYLDFSYTKSISKAVSIYFAVYDLLGNKGNRATDYQNGLYIHQTQNNRTLSISFTWKLGQMFGVRNAGSGGSEVIPSDTKK</sequence>
<organism evidence="1 2">
    <name type="scientific">Rhizosphaericola mali</name>
    <dbReference type="NCBI Taxonomy" id="2545455"/>
    <lineage>
        <taxon>Bacteria</taxon>
        <taxon>Pseudomonadati</taxon>
        <taxon>Bacteroidota</taxon>
        <taxon>Chitinophagia</taxon>
        <taxon>Chitinophagales</taxon>
        <taxon>Chitinophagaceae</taxon>
        <taxon>Rhizosphaericola</taxon>
    </lineage>
</organism>
<accession>A0A5P2G0V8</accession>
<dbReference type="Proteomes" id="UP000292424">
    <property type="component" value="Chromosome"/>
</dbReference>
<dbReference type="EMBL" id="CP044016">
    <property type="protein sequence ID" value="QES87749.1"/>
    <property type="molecule type" value="Genomic_DNA"/>
</dbReference>
<dbReference type="KEGG" id="arac:E0W69_003390"/>